<evidence type="ECO:0000256" key="2">
    <source>
        <dbReference type="ARBA" id="ARBA00022827"/>
    </source>
</evidence>
<dbReference type="Pfam" id="PF00743">
    <property type="entry name" value="FMO-like"/>
    <property type="match status" value="1"/>
</dbReference>
<dbReference type="GO" id="GO:0050661">
    <property type="term" value="F:NADP binding"/>
    <property type="evidence" value="ECO:0007669"/>
    <property type="project" value="InterPro"/>
</dbReference>
<dbReference type="PANTHER" id="PTHR42877:SF4">
    <property type="entry name" value="FAD_NAD(P)-BINDING DOMAIN-CONTAINING PROTEIN-RELATED"/>
    <property type="match status" value="1"/>
</dbReference>
<dbReference type="PANTHER" id="PTHR42877">
    <property type="entry name" value="L-ORNITHINE N(5)-MONOOXYGENASE-RELATED"/>
    <property type="match status" value="1"/>
</dbReference>
<dbReference type="AlphaFoldDB" id="A0A6J7GNV1"/>
<dbReference type="GO" id="GO:0050660">
    <property type="term" value="F:flavin adenine dinucleotide binding"/>
    <property type="evidence" value="ECO:0007669"/>
    <property type="project" value="InterPro"/>
</dbReference>
<name>A0A6J7GNV1_9ZZZZ</name>
<dbReference type="Gene3D" id="3.50.50.60">
    <property type="entry name" value="FAD/NAD(P)-binding domain"/>
    <property type="match status" value="3"/>
</dbReference>
<feature type="region of interest" description="Disordered" evidence="4">
    <location>
        <begin position="501"/>
        <end position="542"/>
    </location>
</feature>
<dbReference type="InterPro" id="IPR051209">
    <property type="entry name" value="FAD-bind_Monooxygenase_sf"/>
</dbReference>
<protein>
    <submittedName>
        <fullName evidence="5">Unannotated protein</fullName>
    </submittedName>
</protein>
<accession>A0A6J7GNV1</accession>
<dbReference type="EMBL" id="CAFBMK010000045">
    <property type="protein sequence ID" value="CAB4908676.1"/>
    <property type="molecule type" value="Genomic_DNA"/>
</dbReference>
<evidence type="ECO:0000256" key="1">
    <source>
        <dbReference type="ARBA" id="ARBA00022630"/>
    </source>
</evidence>
<sequence length="542" mass="57818">MAVVGTGFGGIGAAVALRRAGHDRIALFERGDDVGGVWARNTYPGAACDVPSYVYSFSFAQRRDWSRPCSPRAEIHDYLWRVAHDHGVLDDVHLRTEIVEATWDEPTCEWTLRAADGRTFVADVLVPACGQLTRPAVPDLPGIERFAGPVFHSAEWDHDIDLTGRRVAVVGTGASAVQFVPPVAEAAAHVDVYQRSAPWLLPRSNAPYPRVVREIVERVPGVQVARREGGRLLLEGLIAGLTVAPPARAALEGVSRAFMRLQVPDPELRERTRPDHPLGCKRVLFSSAYLPALGRDDVELVADGIDHVTEHGIVTADGRERPADVLVWGTGFETRFVAPMRIRGRGGRELSEVWGDAPRAHHGITVASFPNMFLLGGPNTNLGVGSVVEMLEAQAGHLVDALARLDAAGADAMDVEPTVMAVSDARVQERLHGSIWTRCDSWYRVEGGRVTANWPGFMREYAARVRRVRPSEYAFWSRPGVADVTATAATGTTAAAATRAGTAATTAGSSAATATAAGSSAGTATAATATAGAAGPTTEEAR</sequence>
<evidence type="ECO:0000256" key="3">
    <source>
        <dbReference type="ARBA" id="ARBA00023002"/>
    </source>
</evidence>
<organism evidence="5">
    <name type="scientific">freshwater metagenome</name>
    <dbReference type="NCBI Taxonomy" id="449393"/>
    <lineage>
        <taxon>unclassified sequences</taxon>
        <taxon>metagenomes</taxon>
        <taxon>ecological metagenomes</taxon>
    </lineage>
</organism>
<keyword evidence="3" id="KW-0560">Oxidoreductase</keyword>
<gene>
    <name evidence="5" type="ORF">UFOPK3564_01078</name>
</gene>
<dbReference type="SUPFAM" id="SSF51905">
    <property type="entry name" value="FAD/NAD(P)-binding domain"/>
    <property type="match status" value="2"/>
</dbReference>
<proteinExistence type="predicted"/>
<dbReference type="InterPro" id="IPR020946">
    <property type="entry name" value="Flavin_mOase-like"/>
</dbReference>
<dbReference type="GO" id="GO:0004499">
    <property type="term" value="F:N,N-dimethylaniline monooxygenase activity"/>
    <property type="evidence" value="ECO:0007669"/>
    <property type="project" value="InterPro"/>
</dbReference>
<dbReference type="InterPro" id="IPR036188">
    <property type="entry name" value="FAD/NAD-bd_sf"/>
</dbReference>
<reference evidence="5" key="1">
    <citation type="submission" date="2020-05" db="EMBL/GenBank/DDBJ databases">
        <authorList>
            <person name="Chiriac C."/>
            <person name="Salcher M."/>
            <person name="Ghai R."/>
            <person name="Kavagutti S V."/>
        </authorList>
    </citation>
    <scope>NUCLEOTIDE SEQUENCE</scope>
</reference>
<evidence type="ECO:0000256" key="4">
    <source>
        <dbReference type="SAM" id="MobiDB-lite"/>
    </source>
</evidence>
<keyword evidence="2" id="KW-0274">FAD</keyword>
<keyword evidence="1" id="KW-0285">Flavoprotein</keyword>
<evidence type="ECO:0000313" key="5">
    <source>
        <dbReference type="EMBL" id="CAB4908676.1"/>
    </source>
</evidence>